<protein>
    <recommendedName>
        <fullName evidence="2">glycogenin glucosyltransferase</fullName>
        <ecNumber evidence="2">2.4.1.186</ecNumber>
    </recommendedName>
</protein>
<dbReference type="EMBL" id="OB793405">
    <property type="protein sequence ID" value="CAD7427208.1"/>
    <property type="molecule type" value="Genomic_DNA"/>
</dbReference>
<dbReference type="Pfam" id="PF01501">
    <property type="entry name" value="Glyco_transf_8"/>
    <property type="match status" value="1"/>
</dbReference>
<evidence type="ECO:0000256" key="1">
    <source>
        <dbReference type="ARBA" id="ARBA00038162"/>
    </source>
</evidence>
<dbReference type="EC" id="2.4.1.186" evidence="2"/>
<dbReference type="GO" id="GO:0005978">
    <property type="term" value="P:glycogen biosynthetic process"/>
    <property type="evidence" value="ECO:0007669"/>
    <property type="project" value="UniProtKB-ARBA"/>
</dbReference>
<accession>A0A7R9E4E3</accession>
<feature type="region of interest" description="Disordered" evidence="3">
    <location>
        <begin position="632"/>
        <end position="772"/>
    </location>
</feature>
<evidence type="ECO:0000313" key="4">
    <source>
        <dbReference type="EMBL" id="CAD7427208.1"/>
    </source>
</evidence>
<feature type="compositionally biased region" description="Low complexity" evidence="3">
    <location>
        <begin position="650"/>
        <end position="660"/>
    </location>
</feature>
<dbReference type="AlphaFoldDB" id="A0A7R9E4E3"/>
<feature type="compositionally biased region" description="Low complexity" evidence="3">
    <location>
        <begin position="758"/>
        <end position="772"/>
    </location>
</feature>
<comment type="similarity">
    <text evidence="1">Belongs to the glycosyltransferase 8 family. Glycogenin subfamily.</text>
</comment>
<feature type="region of interest" description="Disordered" evidence="3">
    <location>
        <begin position="589"/>
        <end position="616"/>
    </location>
</feature>
<sequence length="772" mass="86064">MSGNAWVTLVTNDSYALGALVLAHSLICANTKHNLVVLVTPGVTSSMRDHLKTIFNEVKEVNVLDSKDEANLALLSRPELGITFTKLHCWRLTHYSKCVFLDADTLVLQNCDELFDREELSAAPDAGWPDCFNSGVFVYTPSHDTFNALVQFAVSQGSFDGGDQGLLNQFFSDWASQDIGRHLPFIYNMCSSATYSYLPAYKQFGELVKIVHFIGPNKPWLLHFDTETRQVRPPPGVEHLHTLLQIWWDFFCDNVHPTLSPTMIHRDVTPVSHFVADLILRLELPPPILDSDPDYGFLDPWESYQLPPISQPESHFDPSYFSPHHPHDDSPFIYHLNHSQLSHREDIHNDVTQQFNAISNSSKHTNHDNLNLSTSNQTQLLNKQPYSVILSEEPIQTVENIHDQGSSQNQYSETQHFNIQDEQFKSPHFHNTLHYESSDPIVQINTTDKYLINYKKHPTEHDECDITSENAHFVDEKDYKKESSLSCDQNAGLAGAFAQMTLGVSRSSEQTALEEHMRKHAWEHGNADYMGVDSFDNIWKKICETLSTKDGEEESSALKNVSNSEPSSFSIENPSMVVKSNLEELTPATPLQVPSSSKQTSITPPIEPLENPQKPESIKVVLPIHPEMESTYKLQSQKTDEQQEQKKEPVLVSSPLPLVSHSSKDILSPSTPLVTEATPPTSPPIAPVAPKIDSQALAVETPPIETPPVSTDIPKFTAAKSTPESSLVESVKPSLAEQAPVPPKRRGAKGDSGKATVSQPSKGSKTGQKGKK</sequence>
<feature type="compositionally biased region" description="Basic and acidic residues" evidence="3">
    <location>
        <begin position="638"/>
        <end position="649"/>
    </location>
</feature>
<reference evidence="4" key="1">
    <citation type="submission" date="2020-11" db="EMBL/GenBank/DDBJ databases">
        <authorList>
            <person name="Tran Van P."/>
        </authorList>
    </citation>
    <scope>NUCLEOTIDE SEQUENCE</scope>
</reference>
<name>A0A7R9E4E3_9NEOP</name>
<dbReference type="InterPro" id="IPR050587">
    <property type="entry name" value="GNT1/Glycosyltrans_8"/>
</dbReference>
<gene>
    <name evidence="4" type="ORF">TMSB3V08_LOCUS4066</name>
</gene>
<dbReference type="SUPFAM" id="SSF53448">
    <property type="entry name" value="Nucleotide-diphospho-sugar transferases"/>
    <property type="match status" value="1"/>
</dbReference>
<dbReference type="CDD" id="cd02537">
    <property type="entry name" value="GT8_Glycogenin"/>
    <property type="match status" value="1"/>
</dbReference>
<dbReference type="PANTHER" id="PTHR11183">
    <property type="entry name" value="GLYCOGENIN SUBFAMILY MEMBER"/>
    <property type="match status" value="1"/>
</dbReference>
<dbReference type="FunFam" id="3.90.550.10:FF:000085">
    <property type="entry name" value="Glycogenin, isoform B"/>
    <property type="match status" value="1"/>
</dbReference>
<evidence type="ECO:0000256" key="2">
    <source>
        <dbReference type="ARBA" id="ARBA00038934"/>
    </source>
</evidence>
<proteinExistence type="inferred from homology"/>
<dbReference type="Gene3D" id="3.90.550.10">
    <property type="entry name" value="Spore Coat Polysaccharide Biosynthesis Protein SpsA, Chain A"/>
    <property type="match status" value="1"/>
</dbReference>
<feature type="compositionally biased region" description="Polar residues" evidence="3">
    <location>
        <begin position="719"/>
        <end position="728"/>
    </location>
</feature>
<evidence type="ECO:0000256" key="3">
    <source>
        <dbReference type="SAM" id="MobiDB-lite"/>
    </source>
</evidence>
<feature type="compositionally biased region" description="Polar residues" evidence="3">
    <location>
        <begin position="592"/>
        <end position="603"/>
    </location>
</feature>
<dbReference type="InterPro" id="IPR002495">
    <property type="entry name" value="Glyco_trans_8"/>
</dbReference>
<feature type="compositionally biased region" description="Polar residues" evidence="3">
    <location>
        <begin position="557"/>
        <end position="572"/>
    </location>
</feature>
<feature type="region of interest" description="Disordered" evidence="3">
    <location>
        <begin position="549"/>
        <end position="572"/>
    </location>
</feature>
<dbReference type="GO" id="GO:0008466">
    <property type="term" value="F:glycogenin glucosyltransferase activity"/>
    <property type="evidence" value="ECO:0007669"/>
    <property type="project" value="UniProtKB-EC"/>
</dbReference>
<dbReference type="InterPro" id="IPR029044">
    <property type="entry name" value="Nucleotide-diphossugar_trans"/>
</dbReference>
<organism evidence="4">
    <name type="scientific">Timema monikensis</name>
    <dbReference type="NCBI Taxonomy" id="170555"/>
    <lineage>
        <taxon>Eukaryota</taxon>
        <taxon>Metazoa</taxon>
        <taxon>Ecdysozoa</taxon>
        <taxon>Arthropoda</taxon>
        <taxon>Hexapoda</taxon>
        <taxon>Insecta</taxon>
        <taxon>Pterygota</taxon>
        <taxon>Neoptera</taxon>
        <taxon>Polyneoptera</taxon>
        <taxon>Phasmatodea</taxon>
        <taxon>Timematodea</taxon>
        <taxon>Timematoidea</taxon>
        <taxon>Timematidae</taxon>
        <taxon>Timema</taxon>
    </lineage>
</organism>